<dbReference type="RefSeq" id="WP_039192133.1">
    <property type="nucleotide sequence ID" value="NZ_JRFJ01000002.1"/>
</dbReference>
<evidence type="ECO:0000256" key="1">
    <source>
        <dbReference type="SAM" id="MobiDB-lite"/>
    </source>
</evidence>
<feature type="region of interest" description="Disordered" evidence="1">
    <location>
        <begin position="149"/>
        <end position="173"/>
    </location>
</feature>
<dbReference type="EMBL" id="JRFJ01000002">
    <property type="protein sequence ID" value="KHJ54925.1"/>
    <property type="molecule type" value="Genomic_DNA"/>
</dbReference>
<dbReference type="STRING" id="370622.LA66_10285"/>
<dbReference type="OrthoDB" id="7907285at2"/>
<sequence>MIRFFDKAEPSGLGPDGLATYRLETYFECYRDFATRIVRRARPADIAAYPSQYAAYTMARTVADEGFPLCAWPAADEAVQLGLAERGIRTVERLAAADLGSAPVEYREAKERAEAFLQTLREEGPQRAAEVHRLRTEIAALAAENAELRAASAQGASQRPGRPGGRRTAAERG</sequence>
<evidence type="ECO:0000313" key="3">
    <source>
        <dbReference type="Proteomes" id="UP000030826"/>
    </source>
</evidence>
<reference evidence="2 3" key="1">
    <citation type="submission" date="2014-09" db="EMBL/GenBank/DDBJ databases">
        <title>Isolation and characterization of Aurantimonas altamirensis ON-56566 from clinical sample following a dog bite.</title>
        <authorList>
            <person name="Eshaghi A."/>
            <person name="Li A."/>
            <person name="Shahinas D."/>
            <person name="Bahn P."/>
            <person name="Kus J.V."/>
            <person name="Patel S.N."/>
        </authorList>
    </citation>
    <scope>NUCLEOTIDE SEQUENCE [LARGE SCALE GENOMIC DNA]</scope>
    <source>
        <strain evidence="2 3">ON-56566</strain>
    </source>
</reference>
<comment type="caution">
    <text evidence="2">The sequence shown here is derived from an EMBL/GenBank/DDBJ whole genome shotgun (WGS) entry which is preliminary data.</text>
</comment>
<feature type="compositionally biased region" description="Low complexity" evidence="1">
    <location>
        <begin position="149"/>
        <end position="161"/>
    </location>
</feature>
<gene>
    <name evidence="2" type="ORF">LA66_10285</name>
</gene>
<accession>A0A0B1Q7W6</accession>
<organism evidence="2 3">
    <name type="scientific">Aureimonas altamirensis</name>
    <dbReference type="NCBI Taxonomy" id="370622"/>
    <lineage>
        <taxon>Bacteria</taxon>
        <taxon>Pseudomonadati</taxon>
        <taxon>Pseudomonadota</taxon>
        <taxon>Alphaproteobacteria</taxon>
        <taxon>Hyphomicrobiales</taxon>
        <taxon>Aurantimonadaceae</taxon>
        <taxon>Aureimonas</taxon>
    </lineage>
</organism>
<dbReference type="AlphaFoldDB" id="A0A0B1Q7W6"/>
<dbReference type="Proteomes" id="UP000030826">
    <property type="component" value="Unassembled WGS sequence"/>
</dbReference>
<evidence type="ECO:0000313" key="2">
    <source>
        <dbReference type="EMBL" id="KHJ54925.1"/>
    </source>
</evidence>
<name>A0A0B1Q7W6_9HYPH</name>
<proteinExistence type="predicted"/>
<protein>
    <submittedName>
        <fullName evidence="2">Uncharacterized protein</fullName>
    </submittedName>
</protein>